<evidence type="ECO:0000313" key="1">
    <source>
        <dbReference type="EMBL" id="GAA2420454.1"/>
    </source>
</evidence>
<proteinExistence type="predicted"/>
<name>A0ABP5W7Y3_9ACTN</name>
<dbReference type="EMBL" id="BAAASE010000012">
    <property type="protein sequence ID" value="GAA2420454.1"/>
    <property type="molecule type" value="Genomic_DNA"/>
</dbReference>
<keyword evidence="2" id="KW-1185">Reference proteome</keyword>
<organism evidence="1 2">
    <name type="scientific">Streptomyces coeruleofuscus</name>
    <dbReference type="NCBI Taxonomy" id="66879"/>
    <lineage>
        <taxon>Bacteria</taxon>
        <taxon>Bacillati</taxon>
        <taxon>Actinomycetota</taxon>
        <taxon>Actinomycetes</taxon>
        <taxon>Kitasatosporales</taxon>
        <taxon>Streptomycetaceae</taxon>
        <taxon>Streptomyces</taxon>
    </lineage>
</organism>
<protein>
    <submittedName>
        <fullName evidence="1">Uncharacterized protein</fullName>
    </submittedName>
</protein>
<reference evidence="2" key="1">
    <citation type="journal article" date="2019" name="Int. J. Syst. Evol. Microbiol.">
        <title>The Global Catalogue of Microorganisms (GCM) 10K type strain sequencing project: providing services to taxonomists for standard genome sequencing and annotation.</title>
        <authorList>
            <consortium name="The Broad Institute Genomics Platform"/>
            <consortium name="The Broad Institute Genome Sequencing Center for Infectious Disease"/>
            <person name="Wu L."/>
            <person name="Ma J."/>
        </authorList>
    </citation>
    <scope>NUCLEOTIDE SEQUENCE [LARGE SCALE GENOMIC DNA]</scope>
    <source>
        <strain evidence="2">JCM 4358</strain>
    </source>
</reference>
<evidence type="ECO:0000313" key="2">
    <source>
        <dbReference type="Proteomes" id="UP001499986"/>
    </source>
</evidence>
<accession>A0ABP5W7Y3</accession>
<gene>
    <name evidence="1" type="ORF">GCM10010255_70890</name>
</gene>
<dbReference type="Proteomes" id="UP001499986">
    <property type="component" value="Unassembled WGS sequence"/>
</dbReference>
<sequence>MVTPETAEQWIGEKPQTSVLLPELPVAMLRNATLLVGFGSMYVAVTSMTDADHRQQFFAPIIDEIERILTVHTVYVVLRETAPAPPAGGDSR</sequence>
<comment type="caution">
    <text evidence="1">The sequence shown here is derived from an EMBL/GenBank/DDBJ whole genome shotgun (WGS) entry which is preliminary data.</text>
</comment>